<dbReference type="PANTHER" id="PTHR22936:SF77">
    <property type="entry name" value="RHOMBOID-LIKE PROTEIN 1"/>
    <property type="match status" value="1"/>
</dbReference>
<dbReference type="AlphaFoldDB" id="A0A8T2U2J9"/>
<dbReference type="Proteomes" id="UP000825935">
    <property type="component" value="Chromosome 9"/>
</dbReference>
<evidence type="ECO:0000256" key="2">
    <source>
        <dbReference type="ARBA" id="ARBA00009045"/>
    </source>
</evidence>
<evidence type="ECO:0000259" key="8">
    <source>
        <dbReference type="Pfam" id="PF01694"/>
    </source>
</evidence>
<keyword evidence="10" id="KW-1185">Reference proteome</keyword>
<protein>
    <recommendedName>
        <fullName evidence="6">RHOMBOID-like protein</fullName>
        <ecNumber evidence="6">3.4.21.105</ecNumber>
    </recommendedName>
</protein>
<evidence type="ECO:0000256" key="3">
    <source>
        <dbReference type="ARBA" id="ARBA00022692"/>
    </source>
</evidence>
<name>A0A8T2U2J9_CERRI</name>
<dbReference type="InterPro" id="IPR035952">
    <property type="entry name" value="Rhomboid-like_sf"/>
</dbReference>
<dbReference type="SUPFAM" id="SSF144091">
    <property type="entry name" value="Rhomboid-like"/>
    <property type="match status" value="1"/>
</dbReference>
<feature type="compositionally biased region" description="Low complexity" evidence="7">
    <location>
        <begin position="36"/>
        <end position="45"/>
    </location>
</feature>
<dbReference type="GO" id="GO:0016020">
    <property type="term" value="C:membrane"/>
    <property type="evidence" value="ECO:0007669"/>
    <property type="project" value="UniProtKB-SubCell"/>
</dbReference>
<keyword evidence="6" id="KW-0720">Serine protease</keyword>
<feature type="transmembrane region" description="Helical" evidence="6">
    <location>
        <begin position="78"/>
        <end position="99"/>
    </location>
</feature>
<dbReference type="PANTHER" id="PTHR22936">
    <property type="entry name" value="RHOMBOID-RELATED"/>
    <property type="match status" value="1"/>
</dbReference>
<organism evidence="9 10">
    <name type="scientific">Ceratopteris richardii</name>
    <name type="common">Triangle waterfern</name>
    <dbReference type="NCBI Taxonomy" id="49495"/>
    <lineage>
        <taxon>Eukaryota</taxon>
        <taxon>Viridiplantae</taxon>
        <taxon>Streptophyta</taxon>
        <taxon>Embryophyta</taxon>
        <taxon>Tracheophyta</taxon>
        <taxon>Polypodiopsida</taxon>
        <taxon>Polypodiidae</taxon>
        <taxon>Polypodiales</taxon>
        <taxon>Pteridineae</taxon>
        <taxon>Pteridaceae</taxon>
        <taxon>Parkerioideae</taxon>
        <taxon>Ceratopteris</taxon>
    </lineage>
</organism>
<evidence type="ECO:0000256" key="1">
    <source>
        <dbReference type="ARBA" id="ARBA00004141"/>
    </source>
</evidence>
<feature type="transmembrane region" description="Helical" evidence="6">
    <location>
        <begin position="252"/>
        <end position="271"/>
    </location>
</feature>
<evidence type="ECO:0000256" key="6">
    <source>
        <dbReference type="RuleBase" id="RU362115"/>
    </source>
</evidence>
<evidence type="ECO:0000313" key="10">
    <source>
        <dbReference type="Proteomes" id="UP000825935"/>
    </source>
</evidence>
<feature type="transmembrane region" description="Helical" evidence="6">
    <location>
        <begin position="335"/>
        <end position="356"/>
    </location>
</feature>
<evidence type="ECO:0000313" key="9">
    <source>
        <dbReference type="EMBL" id="KAH7430351.1"/>
    </source>
</evidence>
<comment type="similarity">
    <text evidence="2 6">Belongs to the peptidase S54 family.</text>
</comment>
<gene>
    <name evidence="9" type="ORF">KP509_09G095000</name>
</gene>
<dbReference type="InterPro" id="IPR002610">
    <property type="entry name" value="Peptidase_S54_rhomboid-like"/>
</dbReference>
<reference evidence="9" key="1">
    <citation type="submission" date="2021-08" db="EMBL/GenBank/DDBJ databases">
        <title>WGS assembly of Ceratopteris richardii.</title>
        <authorList>
            <person name="Marchant D.B."/>
            <person name="Chen G."/>
            <person name="Jenkins J."/>
            <person name="Shu S."/>
            <person name="Leebens-Mack J."/>
            <person name="Grimwood J."/>
            <person name="Schmutz J."/>
            <person name="Soltis P."/>
            <person name="Soltis D."/>
            <person name="Chen Z.-H."/>
        </authorList>
    </citation>
    <scope>NUCLEOTIDE SEQUENCE</scope>
    <source>
        <strain evidence="9">Whitten #5841</strain>
        <tissue evidence="9">Leaf</tissue>
    </source>
</reference>
<accession>A0A8T2U2J9</accession>
<evidence type="ECO:0000256" key="5">
    <source>
        <dbReference type="ARBA" id="ARBA00023136"/>
    </source>
</evidence>
<dbReference type="OrthoDB" id="418595at2759"/>
<feature type="transmembrane region" description="Helical" evidence="6">
    <location>
        <begin position="219"/>
        <end position="240"/>
    </location>
</feature>
<keyword evidence="5 6" id="KW-0472">Membrane</keyword>
<proteinExistence type="inferred from homology"/>
<dbReference type="EC" id="3.4.21.105" evidence="6"/>
<dbReference type="InterPro" id="IPR022764">
    <property type="entry name" value="Peptidase_S54_rhomboid_dom"/>
</dbReference>
<evidence type="ECO:0000256" key="7">
    <source>
        <dbReference type="SAM" id="MobiDB-lite"/>
    </source>
</evidence>
<dbReference type="GO" id="GO:0006508">
    <property type="term" value="P:proteolysis"/>
    <property type="evidence" value="ECO:0007669"/>
    <property type="project" value="UniProtKB-KW"/>
</dbReference>
<keyword evidence="6" id="KW-0378">Hydrolase</keyword>
<feature type="transmembrane region" description="Helical" evidence="6">
    <location>
        <begin position="277"/>
        <end position="293"/>
    </location>
</feature>
<feature type="transmembrane region" description="Helical" evidence="6">
    <location>
        <begin position="196"/>
        <end position="213"/>
    </location>
</feature>
<comment type="function">
    <text evidence="6">Serine protease involved in intramembrane proteolysis.</text>
</comment>
<feature type="region of interest" description="Disordered" evidence="7">
    <location>
        <begin position="1"/>
        <end position="45"/>
    </location>
</feature>
<comment type="caution">
    <text evidence="9">The sequence shown here is derived from an EMBL/GenBank/DDBJ whole genome shotgun (WGS) entry which is preliminary data.</text>
</comment>
<dbReference type="EMBL" id="CM035414">
    <property type="protein sequence ID" value="KAH7430351.1"/>
    <property type="molecule type" value="Genomic_DNA"/>
</dbReference>
<sequence length="384" mass="41270">MGSNASTPKSSGGGAQAPSPSRDPGHGPPLDTIATSPSPRVSHSSRSFEIIQAPSAAAAVAPTSSAAPIIQMDHKQSFPFIVILIVLLNLGMFIFTMYANNCPAHFIPSGGACSLSFMKRFSFQPLNENPLLGPSASTLLKLGAVEPGAVAFGNQGWRLLSSMWLNAGLFHLFVNMLGLLSIGIRLELAFGFAKIMIIYILGGFGGCLISALFNRSGAISVGASASLFGLLGSMVSEFIMNWSVYTNKFLHLSKLIFFVTISVCFGFMPFVDNFSHIGGAVAGVLLGIVLLARPQVPWIERCRYIIPTSYPHQQLQVLQQNQPSWKHMRKLLQMVARLVAINLLIAFYAAASALLFKGFDIPSKCHICSRLGCMPTSLWTCPSV</sequence>
<keyword evidence="3 6" id="KW-0812">Transmembrane</keyword>
<dbReference type="OMA" id="WSHHERS"/>
<keyword evidence="6" id="KW-0645">Protease</keyword>
<dbReference type="GO" id="GO:0004252">
    <property type="term" value="F:serine-type endopeptidase activity"/>
    <property type="evidence" value="ECO:0007669"/>
    <property type="project" value="InterPro"/>
</dbReference>
<comment type="subcellular location">
    <subcellularLocation>
        <location evidence="1 6">Membrane</location>
        <topology evidence="1 6">Multi-pass membrane protein</topology>
    </subcellularLocation>
</comment>
<evidence type="ECO:0000256" key="4">
    <source>
        <dbReference type="ARBA" id="ARBA00022989"/>
    </source>
</evidence>
<keyword evidence="4 6" id="KW-1133">Transmembrane helix</keyword>
<comment type="catalytic activity">
    <reaction evidence="6">
        <text>Cleaves type-1 transmembrane domains using a catalytic dyad composed of serine and histidine that are contributed by different transmembrane domains.</text>
        <dbReference type="EC" id="3.4.21.105"/>
    </reaction>
</comment>
<dbReference type="Pfam" id="PF01694">
    <property type="entry name" value="Rhomboid"/>
    <property type="match status" value="1"/>
</dbReference>
<dbReference type="Gene3D" id="1.20.1540.10">
    <property type="entry name" value="Rhomboid-like"/>
    <property type="match status" value="1"/>
</dbReference>
<feature type="domain" description="Peptidase S54 rhomboid" evidence="8">
    <location>
        <begin position="154"/>
        <end position="292"/>
    </location>
</feature>
<feature type="transmembrane region" description="Helical" evidence="6">
    <location>
        <begin position="163"/>
        <end position="184"/>
    </location>
</feature>